<reference evidence="1 2" key="1">
    <citation type="submission" date="2015-07" db="EMBL/GenBank/DDBJ databases">
        <title>Comparative genomics of the Sigatoka disease complex on banana suggests a link between parallel evolutionary changes in Pseudocercospora fijiensis and Pseudocercospora eumusae and increased virulence on the banana host.</title>
        <authorList>
            <person name="Chang T.-C."/>
            <person name="Salvucci A."/>
            <person name="Crous P.W."/>
            <person name="Stergiopoulos I."/>
        </authorList>
    </citation>
    <scope>NUCLEOTIDE SEQUENCE [LARGE SCALE GENOMIC DNA]</scope>
    <source>
        <strain evidence="1 2">CBS 116634</strain>
    </source>
</reference>
<keyword evidence="2" id="KW-1185">Reference proteome</keyword>
<evidence type="ECO:0000313" key="2">
    <source>
        <dbReference type="Proteomes" id="UP000073492"/>
    </source>
</evidence>
<proteinExistence type="predicted"/>
<sequence length="133" mass="14759">MPVSECHDLCSVTTYARPNLFAPESFKLLFAAHTALPLPSISTSALMEETRWLCSPPSASASATCTMRPVNSFDRKVEDAKPSKRYVSFLPRSYALSPAPRLYMMCQTQMGISPKSNEEKARFVSLIKHNGRA</sequence>
<name>A0A139IBH7_9PEZI</name>
<gene>
    <name evidence="1" type="ORF">AC579_1853</name>
</gene>
<dbReference type="OrthoDB" id="2415936at2759"/>
<dbReference type="Proteomes" id="UP000073492">
    <property type="component" value="Unassembled WGS sequence"/>
</dbReference>
<organism evidence="1 2">
    <name type="scientific">Pseudocercospora musae</name>
    <dbReference type="NCBI Taxonomy" id="113226"/>
    <lineage>
        <taxon>Eukaryota</taxon>
        <taxon>Fungi</taxon>
        <taxon>Dikarya</taxon>
        <taxon>Ascomycota</taxon>
        <taxon>Pezizomycotina</taxon>
        <taxon>Dothideomycetes</taxon>
        <taxon>Dothideomycetidae</taxon>
        <taxon>Mycosphaerellales</taxon>
        <taxon>Mycosphaerellaceae</taxon>
        <taxon>Pseudocercospora</taxon>
    </lineage>
</organism>
<comment type="caution">
    <text evidence="1">The sequence shown here is derived from an EMBL/GenBank/DDBJ whole genome shotgun (WGS) entry which is preliminary data.</text>
</comment>
<evidence type="ECO:0000313" key="1">
    <source>
        <dbReference type="EMBL" id="KXT12083.1"/>
    </source>
</evidence>
<protein>
    <submittedName>
        <fullName evidence="1">Uncharacterized protein</fullName>
    </submittedName>
</protein>
<dbReference type="AlphaFoldDB" id="A0A139IBH7"/>
<accession>A0A139IBH7</accession>
<dbReference type="EMBL" id="LFZO01000166">
    <property type="protein sequence ID" value="KXT12083.1"/>
    <property type="molecule type" value="Genomic_DNA"/>
</dbReference>